<accession>A0A1B0VVM4</accession>
<proteinExistence type="predicted"/>
<reference evidence="2" key="1">
    <citation type="submission" date="2016-03" db="EMBL/GenBank/DDBJ databases">
        <authorList>
            <person name="Cucic S."/>
            <person name="Anany H."/>
            <person name="Brovko L."/>
            <person name="Kropinski A.M."/>
            <person name="Griffiths M.W."/>
        </authorList>
    </citation>
    <scope>NUCLEOTIDE SEQUENCE [LARGE SCALE GENOMIC DNA]</scope>
</reference>
<dbReference type="KEGG" id="vg:29060428"/>
<dbReference type="RefSeq" id="YP_009286611.1">
    <property type="nucleotide sequence ID" value="NC_031065.1"/>
</dbReference>
<dbReference type="Pfam" id="PF26092">
    <property type="entry name" value="T4_Y16D"/>
    <property type="match status" value="1"/>
</dbReference>
<protein>
    <submittedName>
        <fullName evidence="1">Uncharacterized protein</fullName>
    </submittedName>
</protein>
<name>A0A1B0VVM4_9CAUD</name>
<sequence>MITYKSSLDAPPLSRIETEHQRVNICYKSVGVDGQLVQRRIVYSGVNGFIDQWGEYFTREEALIIATNAGQENGL</sequence>
<evidence type="ECO:0000313" key="1">
    <source>
        <dbReference type="EMBL" id="ANA49599.1"/>
    </source>
</evidence>
<evidence type="ECO:0000313" key="2">
    <source>
        <dbReference type="Proteomes" id="UP000204511"/>
    </source>
</evidence>
<dbReference type="InterPro" id="IPR058630">
    <property type="entry name" value="T4_Y16D"/>
</dbReference>
<organism evidence="1 2">
    <name type="scientific">Salmonella phage vB_SnwM_CGG4-1</name>
    <dbReference type="NCBI Taxonomy" id="1815631"/>
    <lineage>
        <taxon>Viruses</taxon>
        <taxon>Duplodnaviria</taxon>
        <taxon>Heunggongvirae</taxon>
        <taxon>Uroviricota</taxon>
        <taxon>Caudoviricetes</taxon>
        <taxon>Pantevenvirales</taxon>
        <taxon>Straboviridae</taxon>
        <taxon>Tevenvirinae</taxon>
        <taxon>Gelderlandvirus</taxon>
        <taxon>Gelderlandvirus cgg41</taxon>
    </lineage>
</organism>
<dbReference type="Proteomes" id="UP000204511">
    <property type="component" value="Genome"/>
</dbReference>
<dbReference type="OrthoDB" id="10711at10239"/>
<gene>
    <name evidence="1" type="ORF">CGG41_245</name>
</gene>
<dbReference type="EMBL" id="KU867307">
    <property type="protein sequence ID" value="ANA49599.1"/>
    <property type="molecule type" value="Genomic_DNA"/>
</dbReference>
<keyword evidence="2" id="KW-1185">Reference proteome</keyword>
<dbReference type="GeneID" id="29060428"/>